<reference evidence="2 3" key="1">
    <citation type="submission" date="2014-03" db="EMBL/GenBank/DDBJ databases">
        <title>Genome sequence of Bordetella bronchiseptica.</title>
        <authorList>
            <person name="Harvill E."/>
            <person name="Goodfield L.L."/>
            <person name="Ivanov Y.V."/>
            <person name="Meyer J.A."/>
            <person name="Muse S.J."/>
            <person name="Jacobs N."/>
            <person name="Bendor L."/>
            <person name="Smallridge W.E."/>
            <person name="Brinkac L.M."/>
            <person name="Sanka R."/>
            <person name="Kim M."/>
            <person name="Losada L."/>
        </authorList>
    </citation>
    <scope>NUCLEOTIDE SEQUENCE [LARGE SCALE GENOMIC DNA]</scope>
    <source>
        <strain evidence="2 3">00-P-2796</strain>
    </source>
</reference>
<name>A0ABR4R7L3_BORBO</name>
<organism evidence="2 3">
    <name type="scientific">Bordetella bronchiseptica 00-P-2796</name>
    <dbReference type="NCBI Taxonomy" id="1331199"/>
    <lineage>
        <taxon>Bacteria</taxon>
        <taxon>Pseudomonadati</taxon>
        <taxon>Pseudomonadota</taxon>
        <taxon>Betaproteobacteria</taxon>
        <taxon>Burkholderiales</taxon>
        <taxon>Alcaligenaceae</taxon>
        <taxon>Bordetella</taxon>
    </lineage>
</organism>
<sequence>MRTDSLGREELLSVSHQNDIEAVNLYLDYVAFAYLVFFAGFNQISARHREPLLEYAVIFSLPFEKIFPKISGFEFLMNHPNFKQNYRT</sequence>
<dbReference type="EMBL" id="JGWH01000175">
    <property type="protein sequence ID" value="KCV30602.1"/>
    <property type="molecule type" value="Genomic_DNA"/>
</dbReference>
<protein>
    <submittedName>
        <fullName evidence="2">Uncharacterized protein</fullName>
    </submittedName>
</protein>
<keyword evidence="3" id="KW-1185">Reference proteome</keyword>
<keyword evidence="1" id="KW-0472">Membrane</keyword>
<evidence type="ECO:0000313" key="2">
    <source>
        <dbReference type="EMBL" id="KCV30602.1"/>
    </source>
</evidence>
<evidence type="ECO:0000256" key="1">
    <source>
        <dbReference type="SAM" id="Phobius"/>
    </source>
</evidence>
<gene>
    <name evidence="2" type="ORF">L490_0281</name>
</gene>
<comment type="caution">
    <text evidence="2">The sequence shown here is derived from an EMBL/GenBank/DDBJ whole genome shotgun (WGS) entry which is preliminary data.</text>
</comment>
<proteinExistence type="predicted"/>
<dbReference type="Proteomes" id="UP000025756">
    <property type="component" value="Unassembled WGS sequence"/>
</dbReference>
<keyword evidence="1" id="KW-1133">Transmembrane helix</keyword>
<evidence type="ECO:0000313" key="3">
    <source>
        <dbReference type="Proteomes" id="UP000025756"/>
    </source>
</evidence>
<keyword evidence="1" id="KW-0812">Transmembrane</keyword>
<accession>A0ABR4R7L3</accession>
<feature type="transmembrane region" description="Helical" evidence="1">
    <location>
        <begin position="20"/>
        <end position="41"/>
    </location>
</feature>
<dbReference type="RefSeq" id="WP_230591672.1">
    <property type="nucleotide sequence ID" value="NZ_JGWH01000175.1"/>
</dbReference>